<keyword evidence="2" id="KW-1185">Reference proteome</keyword>
<dbReference type="AlphaFoldDB" id="A0A4R8R7E7"/>
<organism evidence="1 2">
    <name type="scientific">Mycobacteroides franklinii</name>
    <dbReference type="NCBI Taxonomy" id="948102"/>
    <lineage>
        <taxon>Bacteria</taxon>
        <taxon>Bacillati</taxon>
        <taxon>Actinomycetota</taxon>
        <taxon>Actinomycetes</taxon>
        <taxon>Mycobacteriales</taxon>
        <taxon>Mycobacteriaceae</taxon>
        <taxon>Mycobacteroides</taxon>
    </lineage>
</organism>
<evidence type="ECO:0000313" key="2">
    <source>
        <dbReference type="Proteomes" id="UP000295165"/>
    </source>
</evidence>
<reference evidence="1 2" key="1">
    <citation type="journal article" date="2019" name="Sci. Rep.">
        <title>Extended insight into the Mycobacterium chelonae-abscessus complex through whole genome sequencing of Mycobacterium salmoniphilum outbreak and Mycobacterium salmoniphilum-like strains.</title>
        <authorList>
            <person name="Behra P.R.K."/>
            <person name="Das S."/>
            <person name="Pettersson B.M.F."/>
            <person name="Shirreff L."/>
            <person name="DuCote T."/>
            <person name="Jacobsson K.G."/>
            <person name="Ennis D.G."/>
            <person name="Kirsebom L.A."/>
        </authorList>
    </citation>
    <scope>NUCLEOTIDE SEQUENCE [LARGE SCALE GENOMIC DNA]</scope>
    <source>
        <strain evidence="1 2">CCUG 63697</strain>
    </source>
</reference>
<protein>
    <submittedName>
        <fullName evidence="1">Uncharacterized protein</fullName>
    </submittedName>
</protein>
<dbReference type="EMBL" id="PECC01000027">
    <property type="protein sequence ID" value="TDZ51090.1"/>
    <property type="molecule type" value="Genomic_DNA"/>
</dbReference>
<evidence type="ECO:0000313" key="1">
    <source>
        <dbReference type="EMBL" id="TDZ51090.1"/>
    </source>
</evidence>
<sequence>MTDDTWSNRDLPVLRAVVDIYDRTGQTMIRPSRIEQETGLDSDTVRRAIRALDTDPSYFDEVTGSFGGQIVGVGRPTSAALRVAGAWPSPEGLLERLVQALEAAADDQDRDPDEQGKLRNAATWLGSFASQVAISALGGAGGNFMS</sequence>
<accession>A0A4R8R7E7</accession>
<name>A0A4R8R7E7_9MYCO</name>
<comment type="caution">
    <text evidence="1">The sequence shown here is derived from an EMBL/GenBank/DDBJ whole genome shotgun (WGS) entry which is preliminary data.</text>
</comment>
<gene>
    <name evidence="1" type="ORF">CCUG63697_02606</name>
</gene>
<dbReference type="Proteomes" id="UP000295165">
    <property type="component" value="Unassembled WGS sequence"/>
</dbReference>
<proteinExistence type="predicted"/>